<name>A0A4C1TL98_EUMVA</name>
<keyword evidence="2" id="KW-1185">Reference proteome</keyword>
<dbReference type="EMBL" id="BGZK01000061">
    <property type="protein sequence ID" value="GBP14158.1"/>
    <property type="molecule type" value="Genomic_DNA"/>
</dbReference>
<dbReference type="Proteomes" id="UP000299102">
    <property type="component" value="Unassembled WGS sequence"/>
</dbReference>
<evidence type="ECO:0000313" key="2">
    <source>
        <dbReference type="Proteomes" id="UP000299102"/>
    </source>
</evidence>
<protein>
    <submittedName>
        <fullName evidence="1">Uncharacterized protein</fullName>
    </submittedName>
</protein>
<organism evidence="1 2">
    <name type="scientific">Eumeta variegata</name>
    <name type="common">Bagworm moth</name>
    <name type="synonym">Eumeta japonica</name>
    <dbReference type="NCBI Taxonomy" id="151549"/>
    <lineage>
        <taxon>Eukaryota</taxon>
        <taxon>Metazoa</taxon>
        <taxon>Ecdysozoa</taxon>
        <taxon>Arthropoda</taxon>
        <taxon>Hexapoda</taxon>
        <taxon>Insecta</taxon>
        <taxon>Pterygota</taxon>
        <taxon>Neoptera</taxon>
        <taxon>Endopterygota</taxon>
        <taxon>Lepidoptera</taxon>
        <taxon>Glossata</taxon>
        <taxon>Ditrysia</taxon>
        <taxon>Tineoidea</taxon>
        <taxon>Psychidae</taxon>
        <taxon>Oiketicinae</taxon>
        <taxon>Eumeta</taxon>
    </lineage>
</organism>
<reference evidence="1 2" key="1">
    <citation type="journal article" date="2019" name="Commun. Biol.">
        <title>The bagworm genome reveals a unique fibroin gene that provides high tensile strength.</title>
        <authorList>
            <person name="Kono N."/>
            <person name="Nakamura H."/>
            <person name="Ohtoshi R."/>
            <person name="Tomita M."/>
            <person name="Numata K."/>
            <person name="Arakawa K."/>
        </authorList>
    </citation>
    <scope>NUCLEOTIDE SEQUENCE [LARGE SCALE GENOMIC DNA]</scope>
</reference>
<accession>A0A4C1TL98</accession>
<comment type="caution">
    <text evidence="1">The sequence shown here is derived from an EMBL/GenBank/DDBJ whole genome shotgun (WGS) entry which is preliminary data.</text>
</comment>
<dbReference type="AlphaFoldDB" id="A0A4C1TL98"/>
<sequence length="114" mass="12746">METVSESTVEPVSKLRAGLGLQGSRRKDRGVLNLRIASSAGNSERQSFVRCPVQCNRYSYFDYSATRYEAQPRGFHDVVQRPADESRRVKRYGGLSLRLRSPARVTCGPILLVG</sequence>
<proteinExistence type="predicted"/>
<evidence type="ECO:0000313" key="1">
    <source>
        <dbReference type="EMBL" id="GBP14158.1"/>
    </source>
</evidence>
<gene>
    <name evidence="1" type="ORF">EVAR_102822_1</name>
</gene>